<dbReference type="GO" id="GO:0000785">
    <property type="term" value="C:chromatin"/>
    <property type="evidence" value="ECO:0007669"/>
    <property type="project" value="UniProtKB-ARBA"/>
</dbReference>
<reference evidence="7 8" key="1">
    <citation type="submission" date="2020-01" db="EMBL/GenBank/DDBJ databases">
        <title>Aspergillus terreus IFO 6365 whole genome shotgun sequence.</title>
        <authorList>
            <person name="Kanamasa S."/>
            <person name="Takahashi H."/>
        </authorList>
    </citation>
    <scope>NUCLEOTIDE SEQUENCE [LARGE SCALE GENOMIC DNA]</scope>
    <source>
        <strain evidence="7 8">IFO 6365</strain>
    </source>
</reference>
<dbReference type="Pfam" id="PF10537">
    <property type="entry name" value="WAC_Acf1_DNA_bd"/>
    <property type="match status" value="1"/>
</dbReference>
<proteinExistence type="predicted"/>
<dbReference type="PROSITE" id="PS51136">
    <property type="entry name" value="WAC"/>
    <property type="match status" value="1"/>
</dbReference>
<feature type="compositionally biased region" description="Basic and acidic residues" evidence="6">
    <location>
        <begin position="674"/>
        <end position="703"/>
    </location>
</feature>
<keyword evidence="2 5" id="KW-0175">Coiled coil</keyword>
<feature type="compositionally biased region" description="Pro residues" evidence="6">
    <location>
        <begin position="311"/>
        <end position="321"/>
    </location>
</feature>
<evidence type="ECO:0000256" key="4">
    <source>
        <dbReference type="PROSITE-ProRule" id="PRU00475"/>
    </source>
</evidence>
<dbReference type="InterPro" id="IPR013136">
    <property type="entry name" value="WSTF_Acf1_Cbp146"/>
</dbReference>
<feature type="compositionally biased region" description="Basic and acidic residues" evidence="6">
    <location>
        <begin position="949"/>
        <end position="959"/>
    </location>
</feature>
<dbReference type="Pfam" id="PF02791">
    <property type="entry name" value="DDT"/>
    <property type="match status" value="1"/>
</dbReference>
<accession>A0A5M3ZG94</accession>
<dbReference type="Pfam" id="PF15613">
    <property type="entry name" value="WSD"/>
    <property type="match status" value="1"/>
</dbReference>
<dbReference type="PROSITE" id="PS50827">
    <property type="entry name" value="DDT"/>
    <property type="match status" value="1"/>
</dbReference>
<feature type="region of interest" description="Disordered" evidence="6">
    <location>
        <begin position="433"/>
        <end position="471"/>
    </location>
</feature>
<comment type="subcellular location">
    <subcellularLocation>
        <location evidence="1 4">Nucleus</location>
    </subcellularLocation>
</comment>
<name>A0A5M3ZG94_ASPTE</name>
<dbReference type="Proteomes" id="UP000452235">
    <property type="component" value="Unassembled WGS sequence"/>
</dbReference>
<dbReference type="AlphaFoldDB" id="A0A5M3ZG94"/>
<evidence type="ECO:0000256" key="3">
    <source>
        <dbReference type="ARBA" id="ARBA00023242"/>
    </source>
</evidence>
<sequence>MVWVIPETNEVFTSYEPYLQRMDFYKQRRFICEITGHSGLTFFEALKSEMEESREVNNSFPEALKEPILRRIQFSTVSRVDNLVDEIYEEFKQDFYPGEPVLILCEDNARLHGVIRDKVNFADQLYPDGTIKTRGYATYLVKVLDRPNEEALTDQEHITRDRKTFTKQMLRAFIKNNVTRESWNGAPWLVKPSIAEEYRISTEVPKHLQYGAKVAEKKAMKKADQEGFFGFFASQQLPELKPAVKGQKSKASHNDLARSKEAQFLEYQRSLNGNPTFVVNNKPGGSGRSSKSQEPDRKSQMSPAVVVQAEPPRPPSPPPIKYPIEDLDIAPDREKKKQRPPLKFLSLDETDDPRDEDLLHDDLDQKSVGLLLETWNTLNVYCEVFELDSFTFDDFFQAMRFSNEDIDCELFVEVHCAVLKKLVNAEKDDGGAIQISLPELPDEDSEESEEEEEEEEASPEPEPVMTRMTTRSSLAKAEAENLKAQANGGADLAELKIHRAAELFKDHSWIDRLRKRDFRNGGWEMVMAGLLYRLSARPRMEGVCNDILKHLAPLEEEPTQETVQAQYATMNLNLRIKALEIICMLSLETKSIRNYLEECSNQMTEFRKEKIEYQKARKAALEELRRLHQERKALQPEPEKSPSLPPELEALEDTKMTGVDGDSELPADSDDETQPERSLRGGMDRVLERKRKQEEERERKEQQAKQPKGSKQYQRVLKKIEDQKAQIAKLEEQIETVDNDLREADCPRTKCLGKDRFCNRYWWFERNAMPYGGMPNSSTAEAQYANGRLWVQGPDEMERIGFIHVSDEQKKQYQKEFHMTPLERKKAEEGPTRLFNAHEWGYYDEPEAIEKLIEWLDSRGNRELKLRKELILQRDNIVKHMRLRKDYLAQTAETSESEELPAKRVTTRNKTYVEERSKHRCLRWRNSTALSENGHLHVDASRPNKRAKRATDDPKEIKNRQGKPLTRQGSRYNF</sequence>
<feature type="coiled-coil region" evidence="5">
    <location>
        <begin position="596"/>
        <end position="630"/>
    </location>
</feature>
<evidence type="ECO:0000256" key="2">
    <source>
        <dbReference type="ARBA" id="ARBA00023054"/>
    </source>
</evidence>
<evidence type="ECO:0000313" key="7">
    <source>
        <dbReference type="EMBL" id="GFF21528.1"/>
    </source>
</evidence>
<dbReference type="GO" id="GO:0005634">
    <property type="term" value="C:nucleus"/>
    <property type="evidence" value="ECO:0007669"/>
    <property type="project" value="UniProtKB-SubCell"/>
</dbReference>
<keyword evidence="8" id="KW-1185">Reference proteome</keyword>
<organism evidence="7 8">
    <name type="scientific">Aspergillus terreus</name>
    <dbReference type="NCBI Taxonomy" id="33178"/>
    <lineage>
        <taxon>Eukaryota</taxon>
        <taxon>Fungi</taxon>
        <taxon>Dikarya</taxon>
        <taxon>Ascomycota</taxon>
        <taxon>Pezizomycotina</taxon>
        <taxon>Eurotiomycetes</taxon>
        <taxon>Eurotiomycetidae</taxon>
        <taxon>Eurotiales</taxon>
        <taxon>Aspergillaceae</taxon>
        <taxon>Aspergillus</taxon>
        <taxon>Aspergillus subgen. Circumdati</taxon>
    </lineage>
</organism>
<dbReference type="GO" id="GO:0000781">
    <property type="term" value="C:chromosome, telomeric region"/>
    <property type="evidence" value="ECO:0007669"/>
    <property type="project" value="GOC"/>
</dbReference>
<dbReference type="InterPro" id="IPR018501">
    <property type="entry name" value="DDT_dom"/>
</dbReference>
<dbReference type="EMBL" id="BLJY01000015">
    <property type="protein sequence ID" value="GFF21528.1"/>
    <property type="molecule type" value="Genomic_DNA"/>
</dbReference>
<dbReference type="GO" id="GO:0031509">
    <property type="term" value="P:subtelomeric heterochromatin formation"/>
    <property type="evidence" value="ECO:0007669"/>
    <property type="project" value="TreeGrafter"/>
</dbReference>
<comment type="caution">
    <text evidence="7">The sequence shown here is derived from an EMBL/GenBank/DDBJ whole genome shotgun (WGS) entry which is preliminary data.</text>
</comment>
<evidence type="ECO:0000256" key="1">
    <source>
        <dbReference type="ARBA" id="ARBA00004123"/>
    </source>
</evidence>
<protein>
    <submittedName>
        <fullName evidence="7">DDT domain protein</fullName>
    </submittedName>
</protein>
<evidence type="ECO:0000256" key="6">
    <source>
        <dbReference type="SAM" id="MobiDB-lite"/>
    </source>
</evidence>
<feature type="region of interest" description="Disordered" evidence="6">
    <location>
        <begin position="933"/>
        <end position="974"/>
    </location>
</feature>
<keyword evidence="3 4" id="KW-0539">Nucleus</keyword>
<gene>
    <name evidence="7" type="ORF">ATEIFO6365_0015009900</name>
</gene>
<feature type="region of interest" description="Disordered" evidence="6">
    <location>
        <begin position="657"/>
        <end position="714"/>
    </location>
</feature>
<dbReference type="InterPro" id="IPR028941">
    <property type="entry name" value="WHIM2_dom"/>
</dbReference>
<feature type="region of interest" description="Disordered" evidence="6">
    <location>
        <begin position="273"/>
        <end position="356"/>
    </location>
</feature>
<dbReference type="VEuPathDB" id="FungiDB:ATEG_10053"/>
<dbReference type="PANTHER" id="PTHR32075:SF6">
    <property type="entry name" value="ISWI CHROMATIN-REMODELING COMPLEX SUBUNIT YPL216W-RELATED"/>
    <property type="match status" value="1"/>
</dbReference>
<dbReference type="Pfam" id="PF15612">
    <property type="entry name" value="WHIM1"/>
    <property type="match status" value="1"/>
</dbReference>
<dbReference type="OrthoDB" id="332390at2759"/>
<feature type="compositionally biased region" description="Acidic residues" evidence="6">
    <location>
        <begin position="661"/>
        <end position="673"/>
    </location>
</feature>
<evidence type="ECO:0000256" key="5">
    <source>
        <dbReference type="SAM" id="Coils"/>
    </source>
</evidence>
<evidence type="ECO:0000313" key="8">
    <source>
        <dbReference type="Proteomes" id="UP000452235"/>
    </source>
</evidence>
<dbReference type="PANTHER" id="PTHR32075">
    <property type="entry name" value="ISWI CHROMATIN-REMODELING COMPLEX SUBUNIT YPL216W-RELATED"/>
    <property type="match status" value="1"/>
</dbReference>
<dbReference type="InterPro" id="IPR028942">
    <property type="entry name" value="WHIM1_dom"/>
</dbReference>
<feature type="compositionally biased region" description="Acidic residues" evidence="6">
    <location>
        <begin position="440"/>
        <end position="459"/>
    </location>
</feature>